<dbReference type="PANTHER" id="PTHR14005">
    <property type="entry name" value="EUKARYOTIC TRANSLATION INITIATION FACTOR 3, THETA SUBUNIT"/>
    <property type="match status" value="1"/>
</dbReference>
<evidence type="ECO:0000256" key="5">
    <source>
        <dbReference type="ARBA" id="ARBA00022917"/>
    </source>
</evidence>
<feature type="domain" description="PCI" evidence="8">
    <location>
        <begin position="334"/>
        <end position="516"/>
    </location>
</feature>
<dbReference type="InterPro" id="IPR027512">
    <property type="entry name" value="EIF3A"/>
</dbReference>
<dbReference type="InterPro" id="IPR054711">
    <property type="entry name" value="eIF3a_PCI_TPR-like"/>
</dbReference>
<dbReference type="FunFam" id="1.25.40.860:FF:000007">
    <property type="entry name" value="Eukaryotic translation initiation factor 3 subunit A"/>
    <property type="match status" value="1"/>
</dbReference>
<feature type="compositionally biased region" description="Basic and acidic residues" evidence="7">
    <location>
        <begin position="877"/>
        <end position="916"/>
    </location>
</feature>
<proteinExistence type="inferred from homology"/>
<evidence type="ECO:0000256" key="2">
    <source>
        <dbReference type="ARBA" id="ARBA00022490"/>
    </source>
</evidence>
<evidence type="ECO:0000259" key="8">
    <source>
        <dbReference type="PROSITE" id="PS50250"/>
    </source>
</evidence>
<dbReference type="EMBL" id="HACA01015692">
    <property type="protein sequence ID" value="CDW33053.1"/>
    <property type="molecule type" value="Transcribed_RNA"/>
</dbReference>
<dbReference type="HAMAP" id="MF_03000">
    <property type="entry name" value="eIF3a"/>
    <property type="match status" value="1"/>
</dbReference>
<feature type="compositionally biased region" description="Basic and acidic residues" evidence="7">
    <location>
        <begin position="933"/>
        <end position="987"/>
    </location>
</feature>
<dbReference type="Gene3D" id="1.25.40.860">
    <property type="match status" value="1"/>
</dbReference>
<protein>
    <recommendedName>
        <fullName evidence="6">Eukaryotic translation initiation factor 3 subunit A</fullName>
        <shortName evidence="6">eIF3a</shortName>
    </recommendedName>
    <alternativeName>
        <fullName evidence="6">Eukaryotic translation initiation factor 3 subunit 10</fullName>
    </alternativeName>
</protein>
<comment type="subcellular location">
    <subcellularLocation>
        <location evidence="1 6">Cytoplasm</location>
    </subcellularLocation>
</comment>
<keyword evidence="6" id="KW-0175">Coiled coil</keyword>
<keyword evidence="5 6" id="KW-0648">Protein biosynthesis</keyword>
<dbReference type="GO" id="GO:0043614">
    <property type="term" value="C:multi-eIF complex"/>
    <property type="evidence" value="ECO:0007669"/>
    <property type="project" value="TreeGrafter"/>
</dbReference>
<dbReference type="GO" id="GO:0002188">
    <property type="term" value="P:translation reinitiation"/>
    <property type="evidence" value="ECO:0007669"/>
    <property type="project" value="TreeGrafter"/>
</dbReference>
<feature type="coiled-coil region" evidence="6">
    <location>
        <begin position="584"/>
        <end position="653"/>
    </location>
</feature>
<dbReference type="OrthoDB" id="18884at2759"/>
<dbReference type="GO" id="GO:0003743">
    <property type="term" value="F:translation initiation factor activity"/>
    <property type="evidence" value="ECO:0007669"/>
    <property type="project" value="UniProtKB-UniRule"/>
</dbReference>
<dbReference type="GO" id="GO:0016282">
    <property type="term" value="C:eukaryotic 43S preinitiation complex"/>
    <property type="evidence" value="ECO:0007669"/>
    <property type="project" value="UniProtKB-UniRule"/>
</dbReference>
<comment type="subunit">
    <text evidence="6">Component of the eukaryotic translation initiation factor 3 (eIF-3) complex.</text>
</comment>
<dbReference type="PANTHER" id="PTHR14005:SF0">
    <property type="entry name" value="EUKARYOTIC TRANSLATION INITIATION FACTOR 3 SUBUNIT A"/>
    <property type="match status" value="1"/>
</dbReference>
<dbReference type="GO" id="GO:0071540">
    <property type="term" value="C:eukaryotic translation initiation factor 3 complex, eIF3e"/>
    <property type="evidence" value="ECO:0007669"/>
    <property type="project" value="TreeGrafter"/>
</dbReference>
<evidence type="ECO:0000256" key="6">
    <source>
        <dbReference type="HAMAP-Rule" id="MF_03000"/>
    </source>
</evidence>
<accession>A0A0K2U4B2</accession>
<evidence type="ECO:0000256" key="3">
    <source>
        <dbReference type="ARBA" id="ARBA00022540"/>
    </source>
</evidence>
<keyword evidence="3 6" id="KW-0396">Initiation factor</keyword>
<keyword evidence="2 6" id="KW-0963">Cytoplasm</keyword>
<sequence length="1099" mass="131925">MPWQRLMNSSKLVGLSNTIFRYYKNPFEFISLICAFLDKPTRALDTLYEVIKSKKRNHSFSEKELEKLMYKYLELCIELRKSYIAKEGLYQYRNMCQSTNVALLASVIQYYLSSTEKRTEAARQESKDLVADLEGELDNLITPETILLRAVSGEDAQDRSDRKVLAPWVRFLWESYLQCLDLLRTNSRVERLYHDIAQQAFRFCLKYQRRTEFRMLCEKIRTHLDMAFKQTLSPMSIDLNSLETQQLSLDTRLVQLDSAIQLELWQEAYKAVEDIYGLMIISKKSFQPKTMSNYYQKVALVFWKSGYHLFHAAAIFKHFQLNREMKKNVSTEELGKMASRVLLAVLAVPVSSHQPEFEKFIEMEYSPQEKMVQLATLLGLQQPPTRASLIKDIYRFGIVQAALPETQNLYHHLEVDFNPLKLCFRVQSFVEYVEQSEELSFLEQYIPPLKDITLVRLLKQISQTYNSICFNRLLEFAPFTDAFGLERIIVECSRFHDLQVRIDHRSRTLHFGNDLTESCDEDNLMGGPHLQDMPSEQIRTQLMVMMKVLVKSVQTIHPQKVKLENNVLRNKIIESYHQSKQRDHERVLQRQKAIEDRKELLEKKAYDLAVEEEYKKEEQLREQQILEEKRLQAEREEREERKKEEEIRQIQQRHIKEKVNQIAQTDIGKKVLEKMDEKEIAELDADQIMARQVVELEREKKDLIMRLKSQDKKIDHFERAKRQEEIPLLEQQFQKDLENDKIFWVKKEDDRIAQTKEERKIALATQSRLFRIKEDKDKYLENILKERKSVFETKLAEFNKLVKTERAKRLAERKEMRKIERREKWIKDMKEVKQKIRDEKIKMEREEEQRLERERIIQEEEAWLKKNTELDVIEAKQRQREKEIEEKMQFEEIKYRDTKEEPSSWRRAPQESRRENIVSSKDTSRNSETSGSWRDDRGTRRVDGRETKQDDLRRDNRRDGDNDLRKGDRRDDFRRGDRGDDFRRGDRRDDFRRDEFRRGDRRDDFRRDDRRDDIRRGDRDMRRDDRFNSKDGRNDNMNWRSRYDCGIAGMSDSKDTKQRNNDTGNWRRDNNDKRSTNNKKLNENPDNDNAEDGWTTVRH</sequence>
<comment type="function">
    <text evidence="6">RNA-binding component of the eukaryotic translation initiation factor 3 (eIF-3) complex, which is involved in protein synthesis of a specialized repertoire of mRNAs and, together with other initiation factors, stimulates binding of mRNA and methionyl-tRNAi to the 40S ribosome. The eIF-3 complex specifically targets and initiates translation of a subset of mRNAs involved in cell proliferation.</text>
</comment>
<evidence type="ECO:0000256" key="4">
    <source>
        <dbReference type="ARBA" id="ARBA00022884"/>
    </source>
</evidence>
<evidence type="ECO:0000256" key="1">
    <source>
        <dbReference type="ARBA" id="ARBA00004496"/>
    </source>
</evidence>
<feature type="region of interest" description="Disordered" evidence="7">
    <location>
        <begin position="877"/>
        <end position="987"/>
    </location>
</feature>
<organism evidence="9">
    <name type="scientific">Lepeophtheirus salmonis</name>
    <name type="common">Salmon louse</name>
    <name type="synonym">Caligus salmonis</name>
    <dbReference type="NCBI Taxonomy" id="72036"/>
    <lineage>
        <taxon>Eukaryota</taxon>
        <taxon>Metazoa</taxon>
        <taxon>Ecdysozoa</taxon>
        <taxon>Arthropoda</taxon>
        <taxon>Crustacea</taxon>
        <taxon>Multicrustacea</taxon>
        <taxon>Hexanauplia</taxon>
        <taxon>Copepoda</taxon>
        <taxon>Siphonostomatoida</taxon>
        <taxon>Caligidae</taxon>
        <taxon>Lepeophtheirus</taxon>
    </lineage>
</organism>
<dbReference type="InterPro" id="IPR000717">
    <property type="entry name" value="PCI_dom"/>
</dbReference>
<feature type="compositionally biased region" description="Basic and acidic residues" evidence="7">
    <location>
        <begin position="1003"/>
        <end position="1034"/>
    </location>
</feature>
<reference evidence="9" key="1">
    <citation type="submission" date="2014-05" db="EMBL/GenBank/DDBJ databases">
        <authorList>
            <person name="Chronopoulou M."/>
        </authorList>
    </citation>
    <scope>NUCLEOTIDE SEQUENCE</scope>
    <source>
        <tissue evidence="9">Whole organism</tissue>
    </source>
</reference>
<dbReference type="GO" id="GO:0003729">
    <property type="term" value="F:mRNA binding"/>
    <property type="evidence" value="ECO:0007669"/>
    <property type="project" value="TreeGrafter"/>
</dbReference>
<dbReference type="Pfam" id="PF22591">
    <property type="entry name" value="eIF3a_PCI_TPR-like"/>
    <property type="match status" value="1"/>
</dbReference>
<feature type="region of interest" description="Disordered" evidence="7">
    <location>
        <begin position="1003"/>
        <end position="1099"/>
    </location>
</feature>
<keyword evidence="4 6" id="KW-0694">RNA-binding</keyword>
<feature type="compositionally biased region" description="Polar residues" evidence="7">
    <location>
        <begin position="917"/>
        <end position="932"/>
    </location>
</feature>
<evidence type="ECO:0000256" key="7">
    <source>
        <dbReference type="SAM" id="MobiDB-lite"/>
    </source>
</evidence>
<evidence type="ECO:0000313" key="9">
    <source>
        <dbReference type="EMBL" id="CDW33053.1"/>
    </source>
</evidence>
<dbReference type="AlphaFoldDB" id="A0A0K2U4B2"/>
<feature type="compositionally biased region" description="Basic and acidic residues" evidence="7">
    <location>
        <begin position="1052"/>
        <end position="1083"/>
    </location>
</feature>
<dbReference type="FunFam" id="4.10.860.10:FF:000001">
    <property type="entry name" value="Eukaryotic translation initiation factor 3 subunit A"/>
    <property type="match status" value="1"/>
</dbReference>
<dbReference type="SMART" id="SM00088">
    <property type="entry name" value="PINT"/>
    <property type="match status" value="1"/>
</dbReference>
<dbReference type="PROSITE" id="PS50250">
    <property type="entry name" value="PCI"/>
    <property type="match status" value="1"/>
</dbReference>
<dbReference type="Gene3D" id="4.10.860.10">
    <property type="entry name" value="UVR domain"/>
    <property type="match status" value="1"/>
</dbReference>
<dbReference type="GO" id="GO:0071541">
    <property type="term" value="C:eukaryotic translation initiation factor 3 complex, eIF3m"/>
    <property type="evidence" value="ECO:0007669"/>
    <property type="project" value="TreeGrafter"/>
</dbReference>
<comment type="similarity">
    <text evidence="6">Belongs to the eIF-3 subunit A family.</text>
</comment>
<name>A0A0K2U4B2_LEPSM</name>
<dbReference type="GO" id="GO:0001732">
    <property type="term" value="P:formation of cytoplasmic translation initiation complex"/>
    <property type="evidence" value="ECO:0007669"/>
    <property type="project" value="UniProtKB-UniRule"/>
</dbReference>
<dbReference type="GO" id="GO:0033290">
    <property type="term" value="C:eukaryotic 48S preinitiation complex"/>
    <property type="evidence" value="ECO:0007669"/>
    <property type="project" value="UniProtKB-UniRule"/>
</dbReference>